<evidence type="ECO:0000313" key="1">
    <source>
        <dbReference type="EMBL" id="DAF84832.1"/>
    </source>
</evidence>
<proteinExistence type="predicted"/>
<reference evidence="1" key="1">
    <citation type="journal article" date="2021" name="Proc. Natl. Acad. Sci. U.S.A.">
        <title>A Catalog of Tens of Thousands of Viruses from Human Metagenomes Reveals Hidden Associations with Chronic Diseases.</title>
        <authorList>
            <person name="Tisza M.J."/>
            <person name="Buck C.B."/>
        </authorList>
    </citation>
    <scope>NUCLEOTIDE SEQUENCE</scope>
    <source>
        <strain evidence="1">Ct1SN28</strain>
    </source>
</reference>
<organism evidence="1">
    <name type="scientific">Siphoviridae sp. ct1SN28</name>
    <dbReference type="NCBI Taxonomy" id="2825308"/>
    <lineage>
        <taxon>Viruses</taxon>
        <taxon>Duplodnaviria</taxon>
        <taxon>Heunggongvirae</taxon>
        <taxon>Uroviricota</taxon>
        <taxon>Caudoviricetes</taxon>
    </lineage>
</organism>
<sequence length="71" mass="8131">MKRSTVTKVVGTILGQKHLEDQEAVKRQANEAAIILKTVLIYEDKGIDEAMKYYNGTHSEIEYKEFIGEEE</sequence>
<protein>
    <submittedName>
        <fullName evidence="1">Uncharacterized protein</fullName>
    </submittedName>
</protein>
<name>A0A8S5TRM8_9CAUD</name>
<accession>A0A8S5TRM8</accession>
<dbReference type="EMBL" id="BK015910">
    <property type="protein sequence ID" value="DAF84832.1"/>
    <property type="molecule type" value="Genomic_DNA"/>
</dbReference>